<evidence type="ECO:0008006" key="3">
    <source>
        <dbReference type="Google" id="ProtNLM"/>
    </source>
</evidence>
<dbReference type="RefSeq" id="WP_106723428.1">
    <property type="nucleotide sequence ID" value="NZ_PXYL01000003.1"/>
</dbReference>
<dbReference type="Pfam" id="PF14076">
    <property type="entry name" value="DUF4258"/>
    <property type="match status" value="1"/>
</dbReference>
<accession>A0A2P7SIR8</accession>
<protein>
    <recommendedName>
        <fullName evidence="3">DUF4258 domain-containing protein</fullName>
    </recommendedName>
</protein>
<evidence type="ECO:0000313" key="2">
    <source>
        <dbReference type="Proteomes" id="UP000240653"/>
    </source>
</evidence>
<dbReference type="InterPro" id="IPR025354">
    <property type="entry name" value="DUF4258"/>
</dbReference>
<gene>
    <name evidence="1" type="ORF">C7I85_08015</name>
</gene>
<dbReference type="AlphaFoldDB" id="A0A2P7SIR8"/>
<reference evidence="1 2" key="1">
    <citation type="submission" date="2018-03" db="EMBL/GenBank/DDBJ databases">
        <title>The draft genome of Mesorhizobium soli JCM 19897.</title>
        <authorList>
            <person name="Li L."/>
            <person name="Liu L."/>
            <person name="Liang L."/>
            <person name="Wang T."/>
            <person name="Zhang X."/>
        </authorList>
    </citation>
    <scope>NUCLEOTIDE SEQUENCE [LARGE SCALE GENOMIC DNA]</scope>
    <source>
        <strain evidence="1 2">JCM 19897</strain>
    </source>
</reference>
<proteinExistence type="predicted"/>
<evidence type="ECO:0000313" key="1">
    <source>
        <dbReference type="EMBL" id="PSJ62245.1"/>
    </source>
</evidence>
<name>A0A2P7SIR8_9HYPH</name>
<comment type="caution">
    <text evidence="1">The sequence shown here is derived from an EMBL/GenBank/DDBJ whole genome shotgun (WGS) entry which is preliminary data.</text>
</comment>
<organism evidence="1 2">
    <name type="scientific">Pseudaminobacter soli</name>
    <name type="common">ex Li et al. 2025</name>
    <dbReference type="NCBI Taxonomy" id="1295366"/>
    <lineage>
        <taxon>Bacteria</taxon>
        <taxon>Pseudomonadati</taxon>
        <taxon>Pseudomonadota</taxon>
        <taxon>Alphaproteobacteria</taxon>
        <taxon>Hyphomicrobiales</taxon>
        <taxon>Phyllobacteriaceae</taxon>
        <taxon>Pseudaminobacter</taxon>
    </lineage>
</organism>
<dbReference type="EMBL" id="PXYL01000003">
    <property type="protein sequence ID" value="PSJ62245.1"/>
    <property type="molecule type" value="Genomic_DNA"/>
</dbReference>
<dbReference type="Proteomes" id="UP000240653">
    <property type="component" value="Unassembled WGS sequence"/>
</dbReference>
<keyword evidence="2" id="KW-1185">Reference proteome</keyword>
<dbReference type="OrthoDB" id="8000953at2"/>
<sequence>MTAVKPIKYTAHAETVIYERQLERAWIEDAVHMPDWREADSSSSAVERRFRIIHERGDRVLRVVCVETADEIRIISAFLDRRAKRPT</sequence>